<accession>A0A2T1KBM8</accession>
<gene>
    <name evidence="1" type="ORF">C7H08_12590</name>
</gene>
<name>A0A2T1KBM8_9GAMM</name>
<reference evidence="1 2" key="1">
    <citation type="submission" date="2018-03" db="EMBL/GenBank/DDBJ databases">
        <title>Marinobacter brunus sp. nov., a marine bacterium of Gamma-proteobacteria isolated from the surface seawater of the South China Sea.</title>
        <authorList>
            <person name="Cheng H."/>
            <person name="Wu Y.-H."/>
            <person name="Xamxidin M."/>
            <person name="Xu X.-W."/>
        </authorList>
    </citation>
    <scope>NUCLEOTIDE SEQUENCE [LARGE SCALE GENOMIC DNA]</scope>
    <source>
        <strain evidence="1 2">JCM 30472</strain>
    </source>
</reference>
<keyword evidence="2" id="KW-1185">Reference proteome</keyword>
<sequence length="77" mass="8749">MTYGITATTTNTDNLDYCVLLNTIDEFKHCPYSFVLCPIFPDRFHSIVVYFSRYLRALPAGPPSEMTSKPGFHALNQ</sequence>
<dbReference type="Proteomes" id="UP000238385">
    <property type="component" value="Unassembled WGS sequence"/>
</dbReference>
<proteinExistence type="predicted"/>
<dbReference type="AlphaFoldDB" id="A0A2T1KBM8"/>
<dbReference type="EMBL" id="PXNN01000016">
    <property type="protein sequence ID" value="PSF07536.1"/>
    <property type="molecule type" value="Genomic_DNA"/>
</dbReference>
<comment type="caution">
    <text evidence="1">The sequence shown here is derived from an EMBL/GenBank/DDBJ whole genome shotgun (WGS) entry which is preliminary data.</text>
</comment>
<protein>
    <submittedName>
        <fullName evidence="1">Uncharacterized protein</fullName>
    </submittedName>
</protein>
<evidence type="ECO:0000313" key="2">
    <source>
        <dbReference type="Proteomes" id="UP000238385"/>
    </source>
</evidence>
<evidence type="ECO:0000313" key="1">
    <source>
        <dbReference type="EMBL" id="PSF07536.1"/>
    </source>
</evidence>
<dbReference type="OrthoDB" id="6371433at2"/>
<organism evidence="1 2">
    <name type="scientific">Marinobacter halophilus</name>
    <dbReference type="NCBI Taxonomy" id="1323740"/>
    <lineage>
        <taxon>Bacteria</taxon>
        <taxon>Pseudomonadati</taxon>
        <taxon>Pseudomonadota</taxon>
        <taxon>Gammaproteobacteria</taxon>
        <taxon>Pseudomonadales</taxon>
        <taxon>Marinobacteraceae</taxon>
        <taxon>Marinobacter</taxon>
    </lineage>
</organism>